<sequence>FNLDTSRAIRKDGEPGSLFGFSLAMHRQIKPDQRM</sequence>
<proteinExistence type="predicted"/>
<name>Q4RNS6_TETNG</name>
<reference evidence="1" key="1">
    <citation type="journal article" date="2004" name="Nature">
        <title>Genome duplication in the teleost fish Tetraodon nigroviridis reveals the early vertebrate proto-karyotype.</title>
        <authorList>
            <person name="Jaillon O."/>
            <person name="Aury J.-M."/>
            <person name="Brunet F."/>
            <person name="Petit J.-L."/>
            <person name="Stange-Thomann N."/>
            <person name="Mauceli E."/>
            <person name="Bouneau L."/>
            <person name="Fischer C."/>
            <person name="Ozouf-Costaz C."/>
            <person name="Bernot A."/>
            <person name="Nicaud S."/>
            <person name="Jaffe D."/>
            <person name="Fisher S."/>
            <person name="Lutfalla G."/>
            <person name="Dossat C."/>
            <person name="Segurens B."/>
            <person name="Dasilva C."/>
            <person name="Salanoubat M."/>
            <person name="Levy M."/>
            <person name="Boudet N."/>
            <person name="Castellano S."/>
            <person name="Anthouard V."/>
            <person name="Jubin C."/>
            <person name="Castelli V."/>
            <person name="Katinka M."/>
            <person name="Vacherie B."/>
            <person name="Biemont C."/>
            <person name="Skalli Z."/>
            <person name="Cattolico L."/>
            <person name="Poulain J."/>
            <person name="De Berardinis V."/>
            <person name="Cruaud C."/>
            <person name="Duprat S."/>
            <person name="Brottier P."/>
            <person name="Coutanceau J.-P."/>
            <person name="Gouzy J."/>
            <person name="Parra G."/>
            <person name="Lardier G."/>
            <person name="Chapple C."/>
            <person name="McKernan K.J."/>
            <person name="McEwan P."/>
            <person name="Bosak S."/>
            <person name="Kellis M."/>
            <person name="Volff J.-N."/>
            <person name="Guigo R."/>
            <person name="Zody M.C."/>
            <person name="Mesirov J."/>
            <person name="Lindblad-Toh K."/>
            <person name="Birren B."/>
            <person name="Nusbaum C."/>
            <person name="Kahn D."/>
            <person name="Robinson-Rechavi M."/>
            <person name="Laudet V."/>
            <person name="Schachter V."/>
            <person name="Quetier F."/>
            <person name="Saurin W."/>
            <person name="Scarpelli C."/>
            <person name="Wincker P."/>
            <person name="Lander E.S."/>
            <person name="Weissenbach J."/>
            <person name="Roest Crollius H."/>
        </authorList>
    </citation>
    <scope>NUCLEOTIDE SEQUENCE [LARGE SCALE GENOMIC DNA]</scope>
</reference>
<gene>
    <name evidence="1" type="ORF">GSTENG00031431001</name>
</gene>
<dbReference type="KEGG" id="tng:GSTEN00031431G001"/>
<feature type="non-terminal residue" evidence="1">
    <location>
        <position position="1"/>
    </location>
</feature>
<comment type="caution">
    <text evidence="1">The sequence shown here is derived from an EMBL/GenBank/DDBJ whole genome shotgun (WGS) entry which is preliminary data.</text>
</comment>
<dbReference type="InterPro" id="IPR028994">
    <property type="entry name" value="Integrin_alpha_N"/>
</dbReference>
<dbReference type="OrthoDB" id="8949274at2759"/>
<reference evidence="1" key="2">
    <citation type="submission" date="2004-02" db="EMBL/GenBank/DDBJ databases">
        <authorList>
            <consortium name="Genoscope"/>
            <consortium name="Whitehead Institute Centre for Genome Research"/>
        </authorList>
    </citation>
    <scope>NUCLEOTIDE SEQUENCE</scope>
</reference>
<dbReference type="EMBL" id="CAAE01015010">
    <property type="protein sequence ID" value="CAG09956.1"/>
    <property type="molecule type" value="Genomic_DNA"/>
</dbReference>
<evidence type="ECO:0000313" key="1">
    <source>
        <dbReference type="EMBL" id="CAG09956.1"/>
    </source>
</evidence>
<accession>Q4RNS6</accession>
<dbReference type="Gene3D" id="2.130.10.130">
    <property type="entry name" value="Integrin alpha, N-terminal"/>
    <property type="match status" value="1"/>
</dbReference>
<organism evidence="1">
    <name type="scientific">Tetraodon nigroviridis</name>
    <name type="common">Spotted green pufferfish</name>
    <name type="synonym">Chelonodon nigroviridis</name>
    <dbReference type="NCBI Taxonomy" id="99883"/>
    <lineage>
        <taxon>Eukaryota</taxon>
        <taxon>Metazoa</taxon>
        <taxon>Chordata</taxon>
        <taxon>Craniata</taxon>
        <taxon>Vertebrata</taxon>
        <taxon>Euteleostomi</taxon>
        <taxon>Actinopterygii</taxon>
        <taxon>Neopterygii</taxon>
        <taxon>Teleostei</taxon>
        <taxon>Neoteleostei</taxon>
        <taxon>Acanthomorphata</taxon>
        <taxon>Eupercaria</taxon>
        <taxon>Tetraodontiformes</taxon>
        <taxon>Tetradontoidea</taxon>
        <taxon>Tetraodontidae</taxon>
        <taxon>Tetraodon</taxon>
    </lineage>
</organism>
<protein>
    <submittedName>
        <fullName evidence="1">(spotted green pufferfish) hypothetical protein</fullName>
    </submittedName>
</protein>
<dbReference type="AlphaFoldDB" id="Q4RNS6"/>